<reference evidence="2 3" key="1">
    <citation type="submission" date="2018-08" db="EMBL/GenBank/DDBJ databases">
        <title>Fulvimarina sp. 85, whole genome shotgun sequence.</title>
        <authorList>
            <person name="Tuo L."/>
        </authorList>
    </citation>
    <scope>NUCLEOTIDE SEQUENCE [LARGE SCALE GENOMIC DNA]</scope>
    <source>
        <strain evidence="2 3">85</strain>
    </source>
</reference>
<keyword evidence="3" id="KW-1185">Reference proteome</keyword>
<accession>A0A371X580</accession>
<dbReference type="Proteomes" id="UP000264310">
    <property type="component" value="Unassembled WGS sequence"/>
</dbReference>
<evidence type="ECO:0000313" key="3">
    <source>
        <dbReference type="Proteomes" id="UP000264310"/>
    </source>
</evidence>
<dbReference type="InterPro" id="IPR046071">
    <property type="entry name" value="DUF6030"/>
</dbReference>
<proteinExistence type="predicted"/>
<gene>
    <name evidence="2" type="ORF">DYI37_08670</name>
</gene>
<keyword evidence="1" id="KW-0472">Membrane</keyword>
<evidence type="ECO:0000313" key="2">
    <source>
        <dbReference type="EMBL" id="RFC64380.1"/>
    </source>
</evidence>
<feature type="transmembrane region" description="Helical" evidence="1">
    <location>
        <begin position="20"/>
        <end position="37"/>
    </location>
</feature>
<dbReference type="Pfam" id="PF19495">
    <property type="entry name" value="DUF6030"/>
    <property type="match status" value="1"/>
</dbReference>
<dbReference type="AlphaFoldDB" id="A0A371X580"/>
<keyword evidence="1" id="KW-0812">Transmembrane</keyword>
<organism evidence="2 3">
    <name type="scientific">Fulvimarina endophytica</name>
    <dbReference type="NCBI Taxonomy" id="2293836"/>
    <lineage>
        <taxon>Bacteria</taxon>
        <taxon>Pseudomonadati</taxon>
        <taxon>Pseudomonadota</taxon>
        <taxon>Alphaproteobacteria</taxon>
        <taxon>Hyphomicrobiales</taxon>
        <taxon>Aurantimonadaceae</taxon>
        <taxon>Fulvimarina</taxon>
    </lineage>
</organism>
<sequence>MVGDDHGGGDLLIRFCGSTSFRFMLLAFAVCGATFAVRTSDAFQTAQIRAIDAQTAGDVAKAATIASAEIKPATEINAAEPRLLKTASLERIQPEPVSAPEPARIASDIPGLADAASLCKSFGDAVWAESALFAGHKECASRETSEGFAIDRVARGSEAGRIDEIRLKLDVEDETASAYAGVTLGSELGDALALAELQAPSGFLKSVTSLEDARAETEKADFRLEREVASPDRYTLVVATKTADDETVPVRHRP</sequence>
<keyword evidence="1" id="KW-1133">Transmembrane helix</keyword>
<dbReference type="EMBL" id="QURL01000003">
    <property type="protein sequence ID" value="RFC64380.1"/>
    <property type="molecule type" value="Genomic_DNA"/>
</dbReference>
<comment type="caution">
    <text evidence="2">The sequence shown here is derived from an EMBL/GenBank/DDBJ whole genome shotgun (WGS) entry which is preliminary data.</text>
</comment>
<protein>
    <submittedName>
        <fullName evidence="2">Uncharacterized protein</fullName>
    </submittedName>
</protein>
<name>A0A371X580_9HYPH</name>
<evidence type="ECO:0000256" key="1">
    <source>
        <dbReference type="SAM" id="Phobius"/>
    </source>
</evidence>